<reference evidence="8" key="1">
    <citation type="submission" date="2020-11" db="EMBL/GenBank/DDBJ databases">
        <authorList>
            <person name="Tran Van P."/>
        </authorList>
    </citation>
    <scope>NUCLEOTIDE SEQUENCE</scope>
</reference>
<evidence type="ECO:0000313" key="8">
    <source>
        <dbReference type="EMBL" id="CAD7625278.1"/>
    </source>
</evidence>
<dbReference type="InterPro" id="IPR000719">
    <property type="entry name" value="Prot_kinase_dom"/>
</dbReference>
<keyword evidence="3" id="KW-0418">Kinase</keyword>
<dbReference type="PROSITE" id="PS00107">
    <property type="entry name" value="PROTEIN_KINASE_ATP"/>
    <property type="match status" value="1"/>
</dbReference>
<name>A0A7R9PY48_9ACAR</name>
<dbReference type="SUPFAM" id="SSF56112">
    <property type="entry name" value="Protein kinase-like (PK-like)"/>
    <property type="match status" value="2"/>
</dbReference>
<evidence type="ECO:0000256" key="6">
    <source>
        <dbReference type="PROSITE-ProRule" id="PRU10141"/>
    </source>
</evidence>
<evidence type="ECO:0000256" key="4">
    <source>
        <dbReference type="ARBA" id="ARBA00022840"/>
    </source>
</evidence>
<keyword evidence="2 6" id="KW-0547">Nucleotide-binding</keyword>
<dbReference type="PROSITE" id="PS00108">
    <property type="entry name" value="PROTEIN_KINASE_ST"/>
    <property type="match status" value="2"/>
</dbReference>
<dbReference type="GO" id="GO:0005829">
    <property type="term" value="C:cytosol"/>
    <property type="evidence" value="ECO:0007669"/>
    <property type="project" value="TreeGrafter"/>
</dbReference>
<dbReference type="PROSITE" id="PS50011">
    <property type="entry name" value="PROTEIN_KINASE_DOM"/>
    <property type="match status" value="2"/>
</dbReference>
<dbReference type="SMART" id="SM00220">
    <property type="entry name" value="S_TKc"/>
    <property type="match status" value="2"/>
</dbReference>
<dbReference type="InterPro" id="IPR017441">
    <property type="entry name" value="Protein_kinase_ATP_BS"/>
</dbReference>
<dbReference type="GO" id="GO:0005634">
    <property type="term" value="C:nucleus"/>
    <property type="evidence" value="ECO:0007669"/>
    <property type="project" value="TreeGrafter"/>
</dbReference>
<evidence type="ECO:0000256" key="2">
    <source>
        <dbReference type="ARBA" id="ARBA00022741"/>
    </source>
</evidence>
<keyword evidence="9" id="KW-1185">Reference proteome</keyword>
<organism evidence="8">
    <name type="scientific">Medioppia subpectinata</name>
    <dbReference type="NCBI Taxonomy" id="1979941"/>
    <lineage>
        <taxon>Eukaryota</taxon>
        <taxon>Metazoa</taxon>
        <taxon>Ecdysozoa</taxon>
        <taxon>Arthropoda</taxon>
        <taxon>Chelicerata</taxon>
        <taxon>Arachnida</taxon>
        <taxon>Acari</taxon>
        <taxon>Acariformes</taxon>
        <taxon>Sarcoptiformes</taxon>
        <taxon>Oribatida</taxon>
        <taxon>Brachypylina</taxon>
        <taxon>Oppioidea</taxon>
        <taxon>Oppiidae</taxon>
        <taxon>Medioppia</taxon>
    </lineage>
</organism>
<dbReference type="Gene3D" id="1.10.510.10">
    <property type="entry name" value="Transferase(Phosphotransferase) domain 1"/>
    <property type="match status" value="2"/>
</dbReference>
<dbReference type="GO" id="GO:0005524">
    <property type="term" value="F:ATP binding"/>
    <property type="evidence" value="ECO:0007669"/>
    <property type="project" value="UniProtKB-UniRule"/>
</dbReference>
<dbReference type="EMBL" id="OC857517">
    <property type="protein sequence ID" value="CAD7625278.1"/>
    <property type="molecule type" value="Genomic_DNA"/>
</dbReference>
<evidence type="ECO:0000256" key="3">
    <source>
        <dbReference type="ARBA" id="ARBA00022777"/>
    </source>
</evidence>
<evidence type="ECO:0000256" key="5">
    <source>
        <dbReference type="ARBA" id="ARBA00037982"/>
    </source>
</evidence>
<evidence type="ECO:0000259" key="7">
    <source>
        <dbReference type="PROSITE" id="PS50011"/>
    </source>
</evidence>
<keyword evidence="4 6" id="KW-0067">ATP-binding</keyword>
<feature type="domain" description="Protein kinase" evidence="7">
    <location>
        <begin position="26"/>
        <end position="287"/>
    </location>
</feature>
<evidence type="ECO:0000256" key="1">
    <source>
        <dbReference type="ARBA" id="ARBA00022679"/>
    </source>
</evidence>
<keyword evidence="1" id="KW-0808">Transferase</keyword>
<accession>A0A7R9PY48</accession>
<dbReference type="Proteomes" id="UP000759131">
    <property type="component" value="Unassembled WGS sequence"/>
</dbReference>
<feature type="binding site" evidence="6">
    <location>
        <position position="55"/>
    </location>
    <ligand>
        <name>ATP</name>
        <dbReference type="ChEBI" id="CHEBI:30616"/>
    </ligand>
</feature>
<dbReference type="PANTHER" id="PTHR11042:SF136">
    <property type="entry name" value="EIF-2-ALPHA KINASE GCN2"/>
    <property type="match status" value="1"/>
</dbReference>
<feature type="domain" description="Protein kinase" evidence="7">
    <location>
        <begin position="322"/>
        <end position="534"/>
    </location>
</feature>
<dbReference type="GO" id="GO:0004694">
    <property type="term" value="F:eukaryotic translation initiation factor 2alpha kinase activity"/>
    <property type="evidence" value="ECO:0007669"/>
    <property type="project" value="TreeGrafter"/>
</dbReference>
<dbReference type="InterPro" id="IPR050339">
    <property type="entry name" value="CC_SR_Kinase"/>
</dbReference>
<sequence length="534" mass="61720">MAVNDMNRVYGFGENKYGQLAQGDNIDQMSAIGLGAFGAVFKVRHKLDDKIYAVKRVQFEDFSEEKKHKVFKEVKTLSKLNSLFAVKYYHSWTEGIHLYIHMEYCPQTLGSVLRDKPLVFGRQSAEYMTIDIYEYFISCKIFRELLQCVQYIHEQNPPIIHRDIKPDNILILYDKSFNTFIKLGDFGLATEHNTPSQSHTQGAGTPQFMAPDVGLNKHYDIKVDIYSLGILGLQLFEINTTDQAKYSSTNFFNQFNRLHDIIISMIEALPTKRPTSGRVLLEYNQWSVDRHIITANDTEFNEIISELSTKDNSFFYDFLMSKTNSKSNGSGAFGTVFKTQHKSDDKIYAVKKVEIKDFSDDKVNRVLNEVRIMARLDSKCVVKYYNSWREGIHLYIQMEYCSQNLKAVLRNKPQVFGRQLPAEPMKDIEYFISCEIFRELLESLQYLHQQNPPIIHRDIKPDNILVLCNSNNGVFLKLGDFGLATYHDRLTMTQCVGTHGYMAQEVGLRQYNCKADVFSVGRIGLELFNLDEYL</sequence>
<dbReference type="Pfam" id="PF00069">
    <property type="entry name" value="Pkinase"/>
    <property type="match status" value="2"/>
</dbReference>
<dbReference type="EMBL" id="CAJPIZ010002942">
    <property type="protein sequence ID" value="CAG2105708.1"/>
    <property type="molecule type" value="Genomic_DNA"/>
</dbReference>
<comment type="similarity">
    <text evidence="5">Belongs to the protein kinase superfamily. Ser/Thr protein kinase family. GCN2 subfamily.</text>
</comment>
<dbReference type="InterPro" id="IPR011009">
    <property type="entry name" value="Kinase-like_dom_sf"/>
</dbReference>
<dbReference type="CDD" id="cd00180">
    <property type="entry name" value="PKc"/>
    <property type="match status" value="1"/>
</dbReference>
<protein>
    <recommendedName>
        <fullName evidence="7">Protein kinase domain-containing protein</fullName>
    </recommendedName>
</protein>
<dbReference type="InterPro" id="IPR008271">
    <property type="entry name" value="Ser/Thr_kinase_AS"/>
</dbReference>
<evidence type="ECO:0000313" key="9">
    <source>
        <dbReference type="Proteomes" id="UP000759131"/>
    </source>
</evidence>
<dbReference type="PANTHER" id="PTHR11042">
    <property type="entry name" value="EUKARYOTIC TRANSLATION INITIATION FACTOR 2-ALPHA KINASE EIF2-ALPHA KINASE -RELATED"/>
    <property type="match status" value="1"/>
</dbReference>
<gene>
    <name evidence="8" type="ORF">OSB1V03_LOCUS5713</name>
</gene>
<dbReference type="AlphaFoldDB" id="A0A7R9PY48"/>
<proteinExistence type="inferred from homology"/>
<dbReference type="OrthoDB" id="341578at2759"/>
<dbReference type="Gene3D" id="3.30.200.20">
    <property type="entry name" value="Phosphorylase Kinase, domain 1"/>
    <property type="match status" value="2"/>
</dbReference>